<gene>
    <name evidence="10" type="ORF">HPB51_019692</name>
</gene>
<dbReference type="GO" id="GO:0046872">
    <property type="term" value="F:metal ion binding"/>
    <property type="evidence" value="ECO:0007669"/>
    <property type="project" value="UniProtKB-KW"/>
</dbReference>
<keyword evidence="4" id="KW-0479">Metal-binding</keyword>
<keyword evidence="5" id="KW-0862">Zinc</keyword>
<dbReference type="Pfam" id="PF12796">
    <property type="entry name" value="Ank_2"/>
    <property type="match status" value="1"/>
</dbReference>
<keyword evidence="7" id="KW-0472">Membrane</keyword>
<dbReference type="SMART" id="SM00248">
    <property type="entry name" value="ANK"/>
    <property type="match status" value="4"/>
</dbReference>
<feature type="region of interest" description="Disordered" evidence="9">
    <location>
        <begin position="1"/>
        <end position="31"/>
    </location>
</feature>
<keyword evidence="8" id="KW-0040">ANK repeat</keyword>
<dbReference type="InterPro" id="IPR002110">
    <property type="entry name" value="Ankyrin_rpt"/>
</dbReference>
<feature type="repeat" description="ANK" evidence="8">
    <location>
        <begin position="69"/>
        <end position="101"/>
    </location>
</feature>
<dbReference type="EMBL" id="JABSTU010000001">
    <property type="protein sequence ID" value="KAH8041951.1"/>
    <property type="molecule type" value="Genomic_DNA"/>
</dbReference>
<dbReference type="GO" id="GO:0005096">
    <property type="term" value="F:GTPase activator activity"/>
    <property type="evidence" value="ECO:0007669"/>
    <property type="project" value="InterPro"/>
</dbReference>
<evidence type="ECO:0000256" key="1">
    <source>
        <dbReference type="ARBA" id="ARBA00004175"/>
    </source>
</evidence>
<dbReference type="PROSITE" id="PS50297">
    <property type="entry name" value="ANK_REP_REGION"/>
    <property type="match status" value="2"/>
</dbReference>
<sequence>MTAQGQKLELDSADESPTQDEEDTTQEEDMSNLSPSLLLYRAAAAHNLPVMCLALANGADPNWSNPDEGGRYPLHQAIQSGSIMACEFLLLNGAKSNISDDNERTPLHISTLLGNTGQVCLLLKHGADQHSEDKDGATALKIAVDNANPDIVTMLRLAKLNEEIRRDEFGNPGDDTFIDVVRDFSHMASNNPEKLRRQPSKHTE</sequence>
<evidence type="ECO:0000313" key="11">
    <source>
        <dbReference type="Proteomes" id="UP000821866"/>
    </source>
</evidence>
<keyword evidence="11" id="KW-1185">Reference proteome</keyword>
<dbReference type="GO" id="GO:0006887">
    <property type="term" value="P:exocytosis"/>
    <property type="evidence" value="ECO:0007669"/>
    <property type="project" value="UniProtKB-KW"/>
</dbReference>
<dbReference type="InterPro" id="IPR045258">
    <property type="entry name" value="ACAP1/2/3-like"/>
</dbReference>
<evidence type="ECO:0000256" key="4">
    <source>
        <dbReference type="ARBA" id="ARBA00022723"/>
    </source>
</evidence>
<dbReference type="Gene3D" id="1.25.40.20">
    <property type="entry name" value="Ankyrin repeat-containing domain"/>
    <property type="match status" value="1"/>
</dbReference>
<dbReference type="PROSITE" id="PS50088">
    <property type="entry name" value="ANK_REPEAT"/>
    <property type="match status" value="2"/>
</dbReference>
<dbReference type="InterPro" id="IPR036770">
    <property type="entry name" value="Ankyrin_rpt-contain_sf"/>
</dbReference>
<keyword evidence="2" id="KW-0268">Exocytosis</keyword>
<comment type="subcellular location">
    <subcellularLocation>
        <location evidence="1">Target cell membrane</location>
    </subcellularLocation>
</comment>
<protein>
    <submittedName>
        <fullName evidence="10">Uncharacterized protein</fullName>
    </submittedName>
</protein>
<evidence type="ECO:0000313" key="10">
    <source>
        <dbReference type="EMBL" id="KAH8041951.1"/>
    </source>
</evidence>
<keyword evidence="6" id="KW-0528">Neurotoxin</keyword>
<keyword evidence="3" id="KW-1052">Target cell membrane</keyword>
<evidence type="ECO:0000256" key="9">
    <source>
        <dbReference type="SAM" id="MobiDB-lite"/>
    </source>
</evidence>
<name>A0A9J6F615_RHIMP</name>
<feature type="repeat" description="ANK" evidence="8">
    <location>
        <begin position="102"/>
        <end position="134"/>
    </location>
</feature>
<reference evidence="10" key="1">
    <citation type="journal article" date="2020" name="Cell">
        <title>Large-Scale Comparative Analyses of Tick Genomes Elucidate Their Genetic Diversity and Vector Capacities.</title>
        <authorList>
            <consortium name="Tick Genome and Microbiome Consortium (TIGMIC)"/>
            <person name="Jia N."/>
            <person name="Wang J."/>
            <person name="Shi W."/>
            <person name="Du L."/>
            <person name="Sun Y."/>
            <person name="Zhan W."/>
            <person name="Jiang J.F."/>
            <person name="Wang Q."/>
            <person name="Zhang B."/>
            <person name="Ji P."/>
            <person name="Bell-Sakyi L."/>
            <person name="Cui X.M."/>
            <person name="Yuan T.T."/>
            <person name="Jiang B.G."/>
            <person name="Yang W.F."/>
            <person name="Lam T.T."/>
            <person name="Chang Q.C."/>
            <person name="Ding S.J."/>
            <person name="Wang X.J."/>
            <person name="Zhu J.G."/>
            <person name="Ruan X.D."/>
            <person name="Zhao L."/>
            <person name="Wei J.T."/>
            <person name="Ye R.Z."/>
            <person name="Que T.C."/>
            <person name="Du C.H."/>
            <person name="Zhou Y.H."/>
            <person name="Cheng J.X."/>
            <person name="Dai P.F."/>
            <person name="Guo W.B."/>
            <person name="Han X.H."/>
            <person name="Huang E.J."/>
            <person name="Li L.F."/>
            <person name="Wei W."/>
            <person name="Gao Y.C."/>
            <person name="Liu J.Z."/>
            <person name="Shao H.Z."/>
            <person name="Wang X."/>
            <person name="Wang C.C."/>
            <person name="Yang T.C."/>
            <person name="Huo Q.B."/>
            <person name="Li W."/>
            <person name="Chen H.Y."/>
            <person name="Chen S.E."/>
            <person name="Zhou L.G."/>
            <person name="Ni X.B."/>
            <person name="Tian J.H."/>
            <person name="Sheng Y."/>
            <person name="Liu T."/>
            <person name="Pan Y.S."/>
            <person name="Xia L.Y."/>
            <person name="Li J."/>
            <person name="Zhao F."/>
            <person name="Cao W.C."/>
        </authorList>
    </citation>
    <scope>NUCLEOTIDE SEQUENCE</scope>
    <source>
        <strain evidence="10">Rmic-2018</strain>
    </source>
</reference>
<dbReference type="Proteomes" id="UP000821866">
    <property type="component" value="Chromosome 1"/>
</dbReference>
<dbReference type="VEuPathDB" id="VectorBase:LOC119176317"/>
<feature type="compositionally biased region" description="Acidic residues" evidence="9">
    <location>
        <begin position="11"/>
        <end position="30"/>
    </location>
</feature>
<evidence type="ECO:0000256" key="2">
    <source>
        <dbReference type="ARBA" id="ARBA00022483"/>
    </source>
</evidence>
<dbReference type="PANTHER" id="PTHR23180">
    <property type="entry name" value="CENTAURIN/ARF"/>
    <property type="match status" value="1"/>
</dbReference>
<dbReference type="AlphaFoldDB" id="A0A9J6F615"/>
<dbReference type="GO" id="GO:0044218">
    <property type="term" value="C:other organism cell membrane"/>
    <property type="evidence" value="ECO:0007669"/>
    <property type="project" value="UniProtKB-KW"/>
</dbReference>
<evidence type="ECO:0000256" key="7">
    <source>
        <dbReference type="ARBA" id="ARBA00023298"/>
    </source>
</evidence>
<keyword evidence="6" id="KW-0638">Presynaptic neurotoxin</keyword>
<dbReference type="SUPFAM" id="SSF48403">
    <property type="entry name" value="Ankyrin repeat"/>
    <property type="match status" value="1"/>
</dbReference>
<keyword evidence="6" id="KW-0800">Toxin</keyword>
<evidence type="ECO:0000256" key="6">
    <source>
        <dbReference type="ARBA" id="ARBA00023028"/>
    </source>
</evidence>
<accession>A0A9J6F615</accession>
<comment type="caution">
    <text evidence="10">The sequence shown here is derived from an EMBL/GenBank/DDBJ whole genome shotgun (WGS) entry which is preliminary data.</text>
</comment>
<dbReference type="PANTHER" id="PTHR23180:SF399">
    <property type="entry name" value="BLOWN FUSE, ISOFORM A-RELATED"/>
    <property type="match status" value="1"/>
</dbReference>
<evidence type="ECO:0000256" key="8">
    <source>
        <dbReference type="PROSITE-ProRule" id="PRU00023"/>
    </source>
</evidence>
<reference evidence="10" key="2">
    <citation type="submission" date="2021-09" db="EMBL/GenBank/DDBJ databases">
        <authorList>
            <person name="Jia N."/>
            <person name="Wang J."/>
            <person name="Shi W."/>
            <person name="Du L."/>
            <person name="Sun Y."/>
            <person name="Zhan W."/>
            <person name="Jiang J."/>
            <person name="Wang Q."/>
            <person name="Zhang B."/>
            <person name="Ji P."/>
            <person name="Sakyi L.B."/>
            <person name="Cui X."/>
            <person name="Yuan T."/>
            <person name="Jiang B."/>
            <person name="Yang W."/>
            <person name="Lam T.T.-Y."/>
            <person name="Chang Q."/>
            <person name="Ding S."/>
            <person name="Wang X."/>
            <person name="Zhu J."/>
            <person name="Ruan X."/>
            <person name="Zhao L."/>
            <person name="Wei J."/>
            <person name="Que T."/>
            <person name="Du C."/>
            <person name="Cheng J."/>
            <person name="Dai P."/>
            <person name="Han X."/>
            <person name="Huang E."/>
            <person name="Gao Y."/>
            <person name="Liu J."/>
            <person name="Shao H."/>
            <person name="Ye R."/>
            <person name="Li L."/>
            <person name="Wei W."/>
            <person name="Wang X."/>
            <person name="Wang C."/>
            <person name="Huo Q."/>
            <person name="Li W."/>
            <person name="Guo W."/>
            <person name="Chen H."/>
            <person name="Chen S."/>
            <person name="Zhou L."/>
            <person name="Zhou L."/>
            <person name="Ni X."/>
            <person name="Tian J."/>
            <person name="Zhou Y."/>
            <person name="Sheng Y."/>
            <person name="Liu T."/>
            <person name="Pan Y."/>
            <person name="Xia L."/>
            <person name="Li J."/>
            <person name="Zhao F."/>
            <person name="Cao W."/>
        </authorList>
    </citation>
    <scope>NUCLEOTIDE SEQUENCE</scope>
    <source>
        <strain evidence="10">Rmic-2018</strain>
        <tissue evidence="10">Larvae</tissue>
    </source>
</reference>
<evidence type="ECO:0000256" key="3">
    <source>
        <dbReference type="ARBA" id="ARBA00022537"/>
    </source>
</evidence>
<evidence type="ECO:0000256" key="5">
    <source>
        <dbReference type="ARBA" id="ARBA00022833"/>
    </source>
</evidence>
<dbReference type="GO" id="GO:0044231">
    <property type="term" value="C:host cell presynaptic membrane"/>
    <property type="evidence" value="ECO:0007669"/>
    <property type="project" value="UniProtKB-KW"/>
</dbReference>
<organism evidence="10 11">
    <name type="scientific">Rhipicephalus microplus</name>
    <name type="common">Cattle tick</name>
    <name type="synonym">Boophilus microplus</name>
    <dbReference type="NCBI Taxonomy" id="6941"/>
    <lineage>
        <taxon>Eukaryota</taxon>
        <taxon>Metazoa</taxon>
        <taxon>Ecdysozoa</taxon>
        <taxon>Arthropoda</taxon>
        <taxon>Chelicerata</taxon>
        <taxon>Arachnida</taxon>
        <taxon>Acari</taxon>
        <taxon>Parasitiformes</taxon>
        <taxon>Ixodida</taxon>
        <taxon>Ixodoidea</taxon>
        <taxon>Ixodidae</taxon>
        <taxon>Rhipicephalinae</taxon>
        <taxon>Rhipicephalus</taxon>
        <taxon>Boophilus</taxon>
    </lineage>
</organism>
<keyword evidence="7" id="KW-1053">Target membrane</keyword>
<proteinExistence type="predicted"/>